<evidence type="ECO:0000259" key="1">
    <source>
        <dbReference type="Pfam" id="PF13204"/>
    </source>
</evidence>
<dbReference type="Pfam" id="PF16586">
    <property type="entry name" value="DUF5060"/>
    <property type="match status" value="1"/>
</dbReference>
<dbReference type="InterPro" id="IPR041239">
    <property type="entry name" value="DUF5605"/>
</dbReference>
<proteinExistence type="predicted"/>
<evidence type="ECO:0000313" key="5">
    <source>
        <dbReference type="Proteomes" id="UP001597362"/>
    </source>
</evidence>
<dbReference type="Proteomes" id="UP001597362">
    <property type="component" value="Unassembled WGS sequence"/>
</dbReference>
<dbReference type="InterPro" id="IPR017853">
    <property type="entry name" value="GH"/>
</dbReference>
<gene>
    <name evidence="4" type="ORF">ACFSJH_04405</name>
</gene>
<dbReference type="InterPro" id="IPR025277">
    <property type="entry name" value="Apiosidase-like_cat_dom"/>
</dbReference>
<dbReference type="Pfam" id="PF13204">
    <property type="entry name" value="Apiosidase"/>
    <property type="match status" value="1"/>
</dbReference>
<organism evidence="4 5">
    <name type="scientific">Paenibacillus yanchengensis</name>
    <dbReference type="NCBI Taxonomy" id="2035833"/>
    <lineage>
        <taxon>Bacteria</taxon>
        <taxon>Bacillati</taxon>
        <taxon>Bacillota</taxon>
        <taxon>Bacilli</taxon>
        <taxon>Bacillales</taxon>
        <taxon>Paenibacillaceae</taxon>
        <taxon>Paenibacillus</taxon>
    </lineage>
</organism>
<dbReference type="InterPro" id="IPR013783">
    <property type="entry name" value="Ig-like_fold"/>
</dbReference>
<reference evidence="5" key="1">
    <citation type="journal article" date="2019" name="Int. J. Syst. Evol. Microbiol.">
        <title>The Global Catalogue of Microorganisms (GCM) 10K type strain sequencing project: providing services to taxonomists for standard genome sequencing and annotation.</title>
        <authorList>
            <consortium name="The Broad Institute Genomics Platform"/>
            <consortium name="The Broad Institute Genome Sequencing Center for Infectious Disease"/>
            <person name="Wu L."/>
            <person name="Ma J."/>
        </authorList>
    </citation>
    <scope>NUCLEOTIDE SEQUENCE [LARGE SCALE GENOMIC DNA]</scope>
    <source>
        <strain evidence="5">GH52</strain>
    </source>
</reference>
<dbReference type="RefSeq" id="WP_377770004.1">
    <property type="nucleotide sequence ID" value="NZ_JBHUHO010000011.1"/>
</dbReference>
<dbReference type="Gene3D" id="2.60.40.10">
    <property type="entry name" value="Immunoglobulins"/>
    <property type="match status" value="1"/>
</dbReference>
<dbReference type="PANTHER" id="PTHR37836">
    <property type="entry name" value="LMO1036 PROTEIN"/>
    <property type="match status" value="1"/>
</dbReference>
<dbReference type="Gene3D" id="3.20.20.80">
    <property type="entry name" value="Glycosidases"/>
    <property type="match status" value="1"/>
</dbReference>
<feature type="domain" description="DUF5060" evidence="2">
    <location>
        <begin position="6"/>
        <end position="73"/>
    </location>
</feature>
<sequence length="473" mass="55101">MLTDQQVERWGIFEVALSGPTDGNPFEDIQLTAVFQYRNDQIKVRGFYDGDGVYKVRFMPDREGVWTYTTDSNEPHLSGLQGTFICTAAQQNNHGPVRVKDNYLFAYEDGTSYLPFGTTCYHWTHTGDAENEQQTITELKQSPFNKVRMCILPTKTMRPPMVAYAGTVPEDVDIKKFNPLFFQHLEQKLIDLMELGVEADLILFHPYDKEEGWGFNNLTVEEDCYYLQYVMARLGAFRNVWWSLSNEYDFNKMKDIPHWDRLLQFVQREDPYQRLRSIHNGTRMYETSSLYDFSKSWITHQSIQHWDAATVTEWRENVRKPIVIDEISYEGNVSKRWGNITALELMHRYWEAIARGGFASHGECFEKKPRSWISSGGKLYGESPARIQFLREVLEAGPQDWMKAKEDGNYALLYLGKYRLSSYQLPMPADRSYKVELIDIWNMTITVLKETYTGQSVIPLPAKPYTAIRIQAN</sequence>
<dbReference type="InterPro" id="IPR032260">
    <property type="entry name" value="DUF5060"/>
</dbReference>
<dbReference type="EMBL" id="JBHUHO010000011">
    <property type="protein sequence ID" value="MFD2114977.1"/>
    <property type="molecule type" value="Genomic_DNA"/>
</dbReference>
<accession>A0ABW4YH97</accession>
<evidence type="ECO:0000313" key="4">
    <source>
        <dbReference type="EMBL" id="MFD2114977.1"/>
    </source>
</evidence>
<comment type="caution">
    <text evidence="4">The sequence shown here is derived from an EMBL/GenBank/DDBJ whole genome shotgun (WGS) entry which is preliminary data.</text>
</comment>
<dbReference type="Gene3D" id="2.60.40.3950">
    <property type="match status" value="1"/>
</dbReference>
<keyword evidence="5" id="KW-1185">Reference proteome</keyword>
<evidence type="ECO:0000259" key="2">
    <source>
        <dbReference type="Pfam" id="PF16586"/>
    </source>
</evidence>
<dbReference type="PANTHER" id="PTHR37836:SF2">
    <property type="entry name" value="DUF4038 DOMAIN-CONTAINING PROTEIN"/>
    <property type="match status" value="1"/>
</dbReference>
<feature type="domain" description="Apiosidase-like catalytic" evidence="1">
    <location>
        <begin position="102"/>
        <end position="357"/>
    </location>
</feature>
<dbReference type="Pfam" id="PF18310">
    <property type="entry name" value="DUF5605"/>
    <property type="match status" value="1"/>
</dbReference>
<evidence type="ECO:0000259" key="3">
    <source>
        <dbReference type="Pfam" id="PF18310"/>
    </source>
</evidence>
<protein>
    <submittedName>
        <fullName evidence="4">DUF5060 domain-containing protein</fullName>
    </submittedName>
</protein>
<dbReference type="SUPFAM" id="SSF51445">
    <property type="entry name" value="(Trans)glycosidases"/>
    <property type="match status" value="1"/>
</dbReference>
<feature type="domain" description="DUF5605" evidence="3">
    <location>
        <begin position="404"/>
        <end position="471"/>
    </location>
</feature>
<name>A0ABW4YH97_9BACL</name>